<comment type="subcellular location">
    <subcellularLocation>
        <location evidence="1">Membrane</location>
    </subcellularLocation>
</comment>
<reference evidence="16 17" key="1">
    <citation type="journal article" date="2018" name="Genome Biol. Evol.">
        <title>Multiple Roots of Fruiting Body Formation in Amoebozoa.</title>
        <authorList>
            <person name="Hillmann F."/>
            <person name="Forbes G."/>
            <person name="Novohradska S."/>
            <person name="Ferling I."/>
            <person name="Riege K."/>
            <person name="Groth M."/>
            <person name="Westermann M."/>
            <person name="Marz M."/>
            <person name="Spaller T."/>
            <person name="Winckler T."/>
            <person name="Schaap P."/>
            <person name="Glockner G."/>
        </authorList>
    </citation>
    <scope>NUCLEOTIDE SEQUENCE [LARGE SCALE GENOMIC DNA]</scope>
    <source>
        <strain evidence="16 17">Jena</strain>
    </source>
</reference>
<sequence>MRVLCLITLIVWVTAQIDQQCLQDRIASVKNRTAPVRGVNLGGWLVAESYITPWLWSNNSCDPTTYPGQYMLEHCITSKGGNLTQILENHWSTFYTEADFAKMAVQGLNTVRIPVGWWHIYDPLQVVPTLIKILMELQGGTANSSVSVDHRDFAIGGLKYLDKAFDWAAKYGDSSDLIPNRDALPGLAVILDLHAAPGAQNGKEGAAPGDSSGNAYWDPYDSNRGQALLSVGLYTDRYLYRTNWFAFGLLNEPGVGVYQNRAFQIIDLQYYYINCYNTIRAKLNDASLPTHNLVIIISPQWNPFQNGTEDVWTAFMNPPSYTNVYMSVHFYHCYGGIVDDDDRITYVSTTRQASVTLYNKINPKPLLLDEWSNCGVADYKAFLMAKAQLKVYNQALGGWAFFSWKAAQKVWSMESAFEEGWLPSNATGLTSCGSNQTFTPISSVYSTSWTIGTPASSAVPTTSPVIDVEPITSCTYDRLQSVKNLSVPMRGVGLGGWFAVDQYQNSYLYVDNDCNDPSISGTYLLTQCLGSKASYTFKRHWESFLTEVDFEKISRMGLNTVKIPVGWWMIYDTIGGAQIGCPNVAGNKYVTGSLDYLDRAFNWSQKWGLGVFLSVYAAPGAQNTNPAASPTVAGQYTWATDPNNDVCMRDAFDRLLARYVNHPAFIAIAPLDGPTRIPNANWDVMWNYNTWAYDTLRTKYNSNAVIVFNSWQDIPITNGAWPYLVPNGYNLYWSQHYYHCFDYDGTGYDDDQKMQYIYNSRSQQINTYNNFMPNKPMLIDEWNACGVSVDRYADMMRAQIQTYQLAKGGWIFWNYAYNDYKGWSFKSVVEYGGLLPNQTGVPLCDIVQTQKAGPPAVCSDCRALEDIYNQTGGSVWGKKYKWVLPIVSADQYCNFNNVRCDADFRVTDLSFYASNLQGELPASLGSLTHLTTLIVFQNPLLTGRIPESIGSLVNLLVLDLSYNGFDESSVPESIGGLTSLQYFYINNNNLKGNLPGSLYNLTQLLYFNASYNLLSGALPDAFYNWQNILDLSNNRLTGSIPSLTHCKSLSLFNIYNNLLNRPIPDGICGASNLIEFHFHQNQIVGNLPSCINTNLTSLKILSGNNNQLSGRFPSLSQMVTLQSLSMQQNQFYGGFPDVSGCIQLSVLNLANNDFSGSLPQWLGDLPSLSVLSGSGNSFSGVIPSNFSNILALNSLLLSENQLSGNIPDIFQNWGNTTGTIDLSYNSFTGSLPPSIYKMYTLQSLQLSGNQLSGNLGTFVGLLTSLSVSYNNFSGEFPYLLYGDIPHLTEVSASGNSFTRSDWTWIPLLTNLQHIDLSDNQFTGYFPDLSPLKLLTKFIVNNNTFTGAFPVFSSTQLYHVDLSYNRFTGDLQRFFSGSRPQLQNVIINDNSFVGYIPTQISASPLLTIFDASDNSLYGPIPTTISSLVNLQTLRLNRNSISGAFPNLAPLKQLREFSVSDNLLTSDITPVTTLPYLTILDLSRNLFGVSIPASISNLNSLQILRLSNSSLSGVVPQNLWRLRSLRELRLDGNQLSGNISDFYSDPSILSIGDNSLSGDLNWMDRLTSAKYLNISGNGFHGDLPDLSSMRSLEVMDLSDNSISGSISFISLSDQLTYADISHNVLSGDIPALPYSLQYLDASYNSFRDASLAVGLGLLQCDMQSNSFECPISKTSSRLCRATCVVSDATDKSQFRMRIKGSLSTFNQTNFLDAISQVTMVSVERLHVMNLTEGSVVIDGSVDPPNSAQSASGEGSSSRVTKMLMMPAVQSQLNFRGISILNYTDYIPTSTQEASANKSQTVTTGIIVGSVLGGIVLFALIGVIIFLTLRKGKVTQMMMQTIDLSNIDLGSVKTSMIQYTDITDMHEIGSGAFGIVFRATWRELTVAVKQEQVESFLKEVAILQHLRSHPNVVMFIGMTLPPQPLTMVTEFCEGGSLYEYIRKNQCGIDVKLGWINGIALGLLHLHKEGVVHRDLAVRNILLTKYLEPKVSDFGMSRVTEGGENEGQKTQTTLGPVKWMSPEALTEKIYSYKSDVWSFGIVIWEIIEESDPYPDMSIMEAAIGIATQGLHPVIPQNTDSTLQSLMRICWSAETEDRPNMAQIVRILTVNGDDDDDDDLKKEELEGSTLNRPNYDTPFNLPAKMEYTDAPTNYAIMPNRNSPNRGEKEKRDERQVVDERRTSNYDEPFRVEELGE</sequence>
<dbReference type="PROSITE" id="PS50011">
    <property type="entry name" value="PROTEIN_KINASE_DOM"/>
    <property type="match status" value="1"/>
</dbReference>
<dbReference type="PANTHER" id="PTHR27008:SF443">
    <property type="entry name" value="LRR RECEPTOR-LIKE SERINE_THREONINE-PROTEIN KINASE IRK-RELATED"/>
    <property type="match status" value="1"/>
</dbReference>
<evidence type="ECO:0000313" key="17">
    <source>
        <dbReference type="Proteomes" id="UP000241769"/>
    </source>
</evidence>
<dbReference type="InterPro" id="IPR003591">
    <property type="entry name" value="Leu-rich_rpt_typical-subtyp"/>
</dbReference>
<dbReference type="PRINTS" id="PR00109">
    <property type="entry name" value="TYRKINASE"/>
</dbReference>
<dbReference type="EMBL" id="MDYQ01000005">
    <property type="protein sequence ID" value="PRP89101.1"/>
    <property type="molecule type" value="Genomic_DNA"/>
</dbReference>
<keyword evidence="5 14" id="KW-0732">Signal</keyword>
<keyword evidence="10" id="KW-0326">Glycosidase</keyword>
<evidence type="ECO:0000313" key="16">
    <source>
        <dbReference type="EMBL" id="PRP89101.1"/>
    </source>
</evidence>
<gene>
    <name evidence="16" type="ORF">PROFUN_01821</name>
</gene>
<dbReference type="PANTHER" id="PTHR27008">
    <property type="entry name" value="OS04G0122200 PROTEIN"/>
    <property type="match status" value="1"/>
</dbReference>
<evidence type="ECO:0000256" key="13">
    <source>
        <dbReference type="SAM" id="Phobius"/>
    </source>
</evidence>
<evidence type="ECO:0000256" key="10">
    <source>
        <dbReference type="ARBA" id="ARBA00023295"/>
    </source>
</evidence>
<protein>
    <recommendedName>
        <fullName evidence="15">Protein kinase domain-containing protein</fullName>
    </recommendedName>
</protein>
<organism evidence="16 17">
    <name type="scientific">Planoprotostelium fungivorum</name>
    <dbReference type="NCBI Taxonomy" id="1890364"/>
    <lineage>
        <taxon>Eukaryota</taxon>
        <taxon>Amoebozoa</taxon>
        <taxon>Evosea</taxon>
        <taxon>Variosea</taxon>
        <taxon>Cavosteliida</taxon>
        <taxon>Cavosteliaceae</taxon>
        <taxon>Planoprotostelium</taxon>
    </lineage>
</organism>
<dbReference type="InterPro" id="IPR001611">
    <property type="entry name" value="Leu-rich_rpt"/>
</dbReference>
<dbReference type="InterPro" id="IPR008266">
    <property type="entry name" value="Tyr_kinase_AS"/>
</dbReference>
<dbReference type="Pfam" id="PF00150">
    <property type="entry name" value="Cellulase"/>
    <property type="match status" value="2"/>
</dbReference>
<evidence type="ECO:0000256" key="11">
    <source>
        <dbReference type="PROSITE-ProRule" id="PRU10141"/>
    </source>
</evidence>
<keyword evidence="17" id="KW-1185">Reference proteome</keyword>
<keyword evidence="3" id="KW-0433">Leucine-rich repeat</keyword>
<feature type="binding site" evidence="11">
    <location>
        <position position="1886"/>
    </location>
    <ligand>
        <name>ATP</name>
        <dbReference type="ChEBI" id="CHEBI:30616"/>
    </ligand>
</feature>
<name>A0A2P6NYS3_9EUKA</name>
<dbReference type="FunFam" id="3.80.10.10:FF:000400">
    <property type="entry name" value="Nuclear pore complex protein NUP107"/>
    <property type="match status" value="1"/>
</dbReference>
<dbReference type="InterPro" id="IPR000719">
    <property type="entry name" value="Prot_kinase_dom"/>
</dbReference>
<evidence type="ECO:0000259" key="15">
    <source>
        <dbReference type="PROSITE" id="PS50011"/>
    </source>
</evidence>
<dbReference type="FunFam" id="3.80.10.10:FF:000095">
    <property type="entry name" value="LRR receptor-like serine/threonine-protein kinase GSO1"/>
    <property type="match status" value="2"/>
</dbReference>
<dbReference type="CDD" id="cd13999">
    <property type="entry name" value="STKc_MAP3K-like"/>
    <property type="match status" value="1"/>
</dbReference>
<dbReference type="SMART" id="SM00219">
    <property type="entry name" value="TyrKc"/>
    <property type="match status" value="1"/>
</dbReference>
<dbReference type="GO" id="GO:0004713">
    <property type="term" value="F:protein tyrosine kinase activity"/>
    <property type="evidence" value="ECO:0007669"/>
    <property type="project" value="InterPro"/>
</dbReference>
<dbReference type="GO" id="GO:0016020">
    <property type="term" value="C:membrane"/>
    <property type="evidence" value="ECO:0007669"/>
    <property type="project" value="UniProtKB-SubCell"/>
</dbReference>
<feature type="signal peptide" evidence="14">
    <location>
        <begin position="1"/>
        <end position="15"/>
    </location>
</feature>
<keyword evidence="11" id="KW-0067">ATP-binding</keyword>
<dbReference type="OrthoDB" id="25766at2759"/>
<dbReference type="InterPro" id="IPR001547">
    <property type="entry name" value="Glyco_hydro_5"/>
</dbReference>
<dbReference type="InterPro" id="IPR017853">
    <property type="entry name" value="GH"/>
</dbReference>
<dbReference type="Pfam" id="PF13855">
    <property type="entry name" value="LRR_8"/>
    <property type="match status" value="1"/>
</dbReference>
<keyword evidence="7" id="KW-0378">Hydrolase</keyword>
<dbReference type="Pfam" id="PF07714">
    <property type="entry name" value="PK_Tyr_Ser-Thr"/>
    <property type="match status" value="1"/>
</dbReference>
<dbReference type="InterPro" id="IPR017441">
    <property type="entry name" value="Protein_kinase_ATP_BS"/>
</dbReference>
<evidence type="ECO:0000256" key="2">
    <source>
        <dbReference type="ARBA" id="ARBA00005641"/>
    </source>
</evidence>
<keyword evidence="8 13" id="KW-1133">Transmembrane helix</keyword>
<proteinExistence type="inferred from homology"/>
<evidence type="ECO:0000256" key="4">
    <source>
        <dbReference type="ARBA" id="ARBA00022692"/>
    </source>
</evidence>
<dbReference type="Gene3D" id="3.20.20.80">
    <property type="entry name" value="Glycosidases"/>
    <property type="match status" value="2"/>
</dbReference>
<dbReference type="InterPro" id="IPR001245">
    <property type="entry name" value="Ser-Thr/Tyr_kinase_cat_dom"/>
</dbReference>
<dbReference type="SUPFAM" id="SSF56112">
    <property type="entry name" value="Protein kinase-like (PK-like)"/>
    <property type="match status" value="1"/>
</dbReference>
<evidence type="ECO:0000256" key="7">
    <source>
        <dbReference type="ARBA" id="ARBA00022801"/>
    </source>
</evidence>
<dbReference type="Pfam" id="PF00560">
    <property type="entry name" value="LRR_1"/>
    <property type="match status" value="6"/>
</dbReference>
<accession>A0A2P6NYS3</accession>
<dbReference type="GO" id="GO:0009653">
    <property type="term" value="P:anatomical structure morphogenesis"/>
    <property type="evidence" value="ECO:0007669"/>
    <property type="project" value="UniProtKB-ARBA"/>
</dbReference>
<evidence type="ECO:0000256" key="5">
    <source>
        <dbReference type="ARBA" id="ARBA00022729"/>
    </source>
</evidence>
<dbReference type="PROSITE" id="PS00107">
    <property type="entry name" value="PROTEIN_KINASE_ATP"/>
    <property type="match status" value="1"/>
</dbReference>
<dbReference type="InterPro" id="IPR032675">
    <property type="entry name" value="LRR_dom_sf"/>
</dbReference>
<feature type="compositionally biased region" description="Basic and acidic residues" evidence="12">
    <location>
        <begin position="2160"/>
        <end position="2191"/>
    </location>
</feature>
<dbReference type="InterPro" id="IPR051809">
    <property type="entry name" value="Plant_receptor-like_S/T_kinase"/>
</dbReference>
<keyword evidence="6" id="KW-0677">Repeat</keyword>
<evidence type="ECO:0000256" key="1">
    <source>
        <dbReference type="ARBA" id="ARBA00004370"/>
    </source>
</evidence>
<dbReference type="SMART" id="SM00369">
    <property type="entry name" value="LRR_TYP"/>
    <property type="match status" value="7"/>
</dbReference>
<comment type="caution">
    <text evidence="16">The sequence shown here is derived from an EMBL/GenBank/DDBJ whole genome shotgun (WGS) entry which is preliminary data.</text>
</comment>
<evidence type="ECO:0000256" key="8">
    <source>
        <dbReference type="ARBA" id="ARBA00022989"/>
    </source>
</evidence>
<evidence type="ECO:0000256" key="3">
    <source>
        <dbReference type="ARBA" id="ARBA00022614"/>
    </source>
</evidence>
<keyword evidence="11" id="KW-0547">Nucleotide-binding</keyword>
<dbReference type="SUPFAM" id="SSF51445">
    <property type="entry name" value="(Trans)glycosidases"/>
    <property type="match status" value="2"/>
</dbReference>
<feature type="region of interest" description="Disordered" evidence="12">
    <location>
        <begin position="2106"/>
        <end position="2191"/>
    </location>
</feature>
<dbReference type="InterPro" id="IPR011009">
    <property type="entry name" value="Kinase-like_dom_sf"/>
</dbReference>
<dbReference type="InParanoid" id="A0A2P6NYS3"/>
<dbReference type="PROSITE" id="PS51450">
    <property type="entry name" value="LRR"/>
    <property type="match status" value="1"/>
</dbReference>
<feature type="transmembrane region" description="Helical" evidence="13">
    <location>
        <begin position="1803"/>
        <end position="1826"/>
    </location>
</feature>
<keyword evidence="9 13" id="KW-0472">Membrane</keyword>
<comment type="similarity">
    <text evidence="2">Belongs to the glycosyl hydrolase 5 (cellulase A) family.</text>
</comment>
<feature type="domain" description="Protein kinase" evidence="15">
    <location>
        <begin position="1859"/>
        <end position="2105"/>
    </location>
</feature>
<evidence type="ECO:0000256" key="14">
    <source>
        <dbReference type="SAM" id="SignalP"/>
    </source>
</evidence>
<dbReference type="Gene3D" id="3.80.10.10">
    <property type="entry name" value="Ribonuclease Inhibitor"/>
    <property type="match status" value="3"/>
</dbReference>
<keyword evidence="4 13" id="KW-0812">Transmembrane</keyword>
<evidence type="ECO:0000256" key="9">
    <source>
        <dbReference type="ARBA" id="ARBA00023136"/>
    </source>
</evidence>
<dbReference type="InterPro" id="IPR020635">
    <property type="entry name" value="Tyr_kinase_cat_dom"/>
</dbReference>
<evidence type="ECO:0000256" key="6">
    <source>
        <dbReference type="ARBA" id="ARBA00022737"/>
    </source>
</evidence>
<feature type="chain" id="PRO_5015173524" description="Protein kinase domain-containing protein" evidence="14">
    <location>
        <begin position="16"/>
        <end position="2191"/>
    </location>
</feature>
<dbReference type="GO" id="GO:0000272">
    <property type="term" value="P:polysaccharide catabolic process"/>
    <property type="evidence" value="ECO:0007669"/>
    <property type="project" value="InterPro"/>
</dbReference>
<dbReference type="Proteomes" id="UP000241769">
    <property type="component" value="Unassembled WGS sequence"/>
</dbReference>
<dbReference type="GO" id="GO:0004553">
    <property type="term" value="F:hydrolase activity, hydrolyzing O-glycosyl compounds"/>
    <property type="evidence" value="ECO:0007669"/>
    <property type="project" value="InterPro"/>
</dbReference>
<dbReference type="Gene3D" id="1.10.510.10">
    <property type="entry name" value="Transferase(Phosphotransferase) domain 1"/>
    <property type="match status" value="1"/>
</dbReference>
<dbReference type="SUPFAM" id="SSF52058">
    <property type="entry name" value="L domain-like"/>
    <property type="match status" value="3"/>
</dbReference>
<dbReference type="GO" id="GO:0005524">
    <property type="term" value="F:ATP binding"/>
    <property type="evidence" value="ECO:0007669"/>
    <property type="project" value="UniProtKB-UniRule"/>
</dbReference>
<evidence type="ECO:0000256" key="12">
    <source>
        <dbReference type="SAM" id="MobiDB-lite"/>
    </source>
</evidence>
<dbReference type="PROSITE" id="PS00109">
    <property type="entry name" value="PROTEIN_KINASE_TYR"/>
    <property type="match status" value="1"/>
</dbReference>